<gene>
    <name evidence="1" type="ORF">GTW09_12090</name>
</gene>
<dbReference type="Proteomes" id="UP000478837">
    <property type="component" value="Unassembled WGS sequence"/>
</dbReference>
<protein>
    <submittedName>
        <fullName evidence="1">Uncharacterized protein</fullName>
    </submittedName>
</protein>
<keyword evidence="2" id="KW-1185">Reference proteome</keyword>
<name>A0A6L9MW34_9ALTE</name>
<proteinExistence type="predicted"/>
<organism evidence="1 2">
    <name type="scientific">Alteromonas hispanica</name>
    <dbReference type="NCBI Taxonomy" id="315421"/>
    <lineage>
        <taxon>Bacteria</taxon>
        <taxon>Pseudomonadati</taxon>
        <taxon>Pseudomonadota</taxon>
        <taxon>Gammaproteobacteria</taxon>
        <taxon>Alteromonadales</taxon>
        <taxon>Alteromonadaceae</taxon>
        <taxon>Alteromonas/Salinimonas group</taxon>
        <taxon>Alteromonas</taxon>
    </lineage>
</organism>
<evidence type="ECO:0000313" key="2">
    <source>
        <dbReference type="Proteomes" id="UP000478837"/>
    </source>
</evidence>
<sequence>MAPDINLDIDVGQWTNKTVKGEDPQLDKAIAVGLAELKGDKSPIKPQPKASVRVPFALPDGFCY</sequence>
<dbReference type="RefSeq" id="WP_163112094.1">
    <property type="nucleotide sequence ID" value="NZ_JAAAWP010000007.1"/>
</dbReference>
<reference evidence="1 2" key="1">
    <citation type="submission" date="2020-01" db="EMBL/GenBank/DDBJ databases">
        <title>Genomes of bacteria type strains.</title>
        <authorList>
            <person name="Chen J."/>
            <person name="Zhu S."/>
            <person name="Yang J."/>
        </authorList>
    </citation>
    <scope>NUCLEOTIDE SEQUENCE [LARGE SCALE GENOMIC DNA]</scope>
    <source>
        <strain evidence="1 2">LMG 22958</strain>
    </source>
</reference>
<dbReference type="EMBL" id="JAAAWP010000007">
    <property type="protein sequence ID" value="NDW22267.1"/>
    <property type="molecule type" value="Genomic_DNA"/>
</dbReference>
<evidence type="ECO:0000313" key="1">
    <source>
        <dbReference type="EMBL" id="NDW22267.1"/>
    </source>
</evidence>
<dbReference type="AlphaFoldDB" id="A0A6L9MW34"/>
<accession>A0A6L9MW34</accession>
<comment type="caution">
    <text evidence="1">The sequence shown here is derived from an EMBL/GenBank/DDBJ whole genome shotgun (WGS) entry which is preliminary data.</text>
</comment>